<name>D2W078_NAEGR</name>
<comment type="similarity">
    <text evidence="6">Belongs to the actin family.</text>
</comment>
<evidence type="ECO:0000256" key="2">
    <source>
        <dbReference type="ARBA" id="ARBA00022490"/>
    </source>
</evidence>
<dbReference type="SMART" id="SM00268">
    <property type="entry name" value="ACTIN"/>
    <property type="match status" value="1"/>
</dbReference>
<dbReference type="InterPro" id="IPR004000">
    <property type="entry name" value="Actin"/>
</dbReference>
<keyword evidence="5" id="KW-0206">Cytoskeleton</keyword>
<dbReference type="VEuPathDB" id="AmoebaDB:NAEGRDRAFT_74761"/>
<dbReference type="GO" id="GO:0005856">
    <property type="term" value="C:cytoskeleton"/>
    <property type="evidence" value="ECO:0007669"/>
    <property type="project" value="UniProtKB-SubCell"/>
</dbReference>
<keyword evidence="2" id="KW-0963">Cytoplasm</keyword>
<dbReference type="PANTHER" id="PTHR11937">
    <property type="entry name" value="ACTIN"/>
    <property type="match status" value="1"/>
</dbReference>
<dbReference type="Pfam" id="PF00022">
    <property type="entry name" value="Actin"/>
    <property type="match status" value="1"/>
</dbReference>
<evidence type="ECO:0000313" key="7">
    <source>
        <dbReference type="EMBL" id="EFC37569.1"/>
    </source>
</evidence>
<keyword evidence="8" id="KW-1185">Reference proteome</keyword>
<protein>
    <recommendedName>
        <fullName evidence="9">Actin</fullName>
    </recommendedName>
</protein>
<keyword evidence="4" id="KW-0067">ATP-binding</keyword>
<dbReference type="InterPro" id="IPR043129">
    <property type="entry name" value="ATPase_NBD"/>
</dbReference>
<sequence length="364" mass="41173">MSELTPAIVIDNGSYAIKAGFSGEDAPKEVFPTTIARNPARPLIGSSTEKEFIIGRFSSELDNKSPFENRRISNWDYMENIWHFTFYEALRVAPEEAPIILTEHLNTPKEEREKITQIMFETFNAPSFYLANDSVLSAFASGKLNAVVVNMGEEETQIVPMFEGNALPYASSTIELGGRHITDYLINLVKLNGHGVESFAEKEIVRDLKEKKCYVAKDYDQEMESFNFELPDKTKLDIGKERFQAPELYFHPQLYEIEQTNLSTAIHNSIMKLDIDLHRIHYYSRVLLSGASSLFPGIEDRLHHELFALSPVSANVRVDAPSERKISTFIGASILGSLSTFENLAISKDQYEEVGPCVVHRKCF</sequence>
<evidence type="ECO:0000256" key="1">
    <source>
        <dbReference type="ARBA" id="ARBA00004245"/>
    </source>
</evidence>
<dbReference type="STRING" id="5762.D2W078"/>
<evidence type="ECO:0000256" key="3">
    <source>
        <dbReference type="ARBA" id="ARBA00022741"/>
    </source>
</evidence>
<keyword evidence="3" id="KW-0547">Nucleotide-binding</keyword>
<dbReference type="AlphaFoldDB" id="D2W078"/>
<reference evidence="7 8" key="1">
    <citation type="journal article" date="2010" name="Cell">
        <title>The genome of Naegleria gruberi illuminates early eukaryotic versatility.</title>
        <authorList>
            <person name="Fritz-Laylin L.K."/>
            <person name="Prochnik S.E."/>
            <person name="Ginger M.L."/>
            <person name="Dacks J.B."/>
            <person name="Carpenter M.L."/>
            <person name="Field M.C."/>
            <person name="Kuo A."/>
            <person name="Paredez A."/>
            <person name="Chapman J."/>
            <person name="Pham J."/>
            <person name="Shu S."/>
            <person name="Neupane R."/>
            <person name="Cipriano M."/>
            <person name="Mancuso J."/>
            <person name="Tu H."/>
            <person name="Salamov A."/>
            <person name="Lindquist E."/>
            <person name="Shapiro H."/>
            <person name="Lucas S."/>
            <person name="Grigoriev I.V."/>
            <person name="Cande W.Z."/>
            <person name="Fulton C."/>
            <person name="Rokhsar D.S."/>
            <person name="Dawson S.C."/>
        </authorList>
    </citation>
    <scope>NUCLEOTIDE SEQUENCE [LARGE SCALE GENOMIC DNA]</scope>
    <source>
        <strain evidence="7 8">NEG-M</strain>
    </source>
</reference>
<dbReference type="PRINTS" id="PR00190">
    <property type="entry name" value="ACTIN"/>
</dbReference>
<dbReference type="EMBL" id="GG738917">
    <property type="protein sequence ID" value="EFC37569.1"/>
    <property type="molecule type" value="Genomic_DNA"/>
</dbReference>
<dbReference type="GeneID" id="8857400"/>
<dbReference type="GO" id="GO:0005524">
    <property type="term" value="F:ATP binding"/>
    <property type="evidence" value="ECO:0007669"/>
    <property type="project" value="UniProtKB-KW"/>
</dbReference>
<evidence type="ECO:0000313" key="8">
    <source>
        <dbReference type="Proteomes" id="UP000006671"/>
    </source>
</evidence>
<evidence type="ECO:0000256" key="4">
    <source>
        <dbReference type="ARBA" id="ARBA00022840"/>
    </source>
</evidence>
<organism evidence="8">
    <name type="scientific">Naegleria gruberi</name>
    <name type="common">Amoeba</name>
    <dbReference type="NCBI Taxonomy" id="5762"/>
    <lineage>
        <taxon>Eukaryota</taxon>
        <taxon>Discoba</taxon>
        <taxon>Heterolobosea</taxon>
        <taxon>Tetramitia</taxon>
        <taxon>Eutetramitia</taxon>
        <taxon>Vahlkampfiidae</taxon>
        <taxon>Naegleria</taxon>
    </lineage>
</organism>
<dbReference type="RefSeq" id="XP_002670313.1">
    <property type="nucleotide sequence ID" value="XM_002670267.1"/>
</dbReference>
<accession>D2W078</accession>
<evidence type="ECO:0000256" key="5">
    <source>
        <dbReference type="ARBA" id="ARBA00023212"/>
    </source>
</evidence>
<comment type="subcellular location">
    <subcellularLocation>
        <location evidence="1">Cytoplasm</location>
        <location evidence="1">Cytoskeleton</location>
    </subcellularLocation>
</comment>
<dbReference type="Gene3D" id="3.90.640.10">
    <property type="entry name" value="Actin, Chain A, domain 4"/>
    <property type="match status" value="1"/>
</dbReference>
<evidence type="ECO:0000256" key="6">
    <source>
        <dbReference type="RuleBase" id="RU000487"/>
    </source>
</evidence>
<dbReference type="InParanoid" id="D2W078"/>
<gene>
    <name evidence="7" type="ORF">NAEGRDRAFT_74761</name>
</gene>
<proteinExistence type="inferred from homology"/>
<dbReference type="KEGG" id="ngr:NAEGRDRAFT_74761"/>
<dbReference type="Proteomes" id="UP000006671">
    <property type="component" value="Unassembled WGS sequence"/>
</dbReference>
<dbReference type="eggNOG" id="KOG0676">
    <property type="taxonomic scope" value="Eukaryota"/>
</dbReference>
<dbReference type="Gene3D" id="3.30.420.40">
    <property type="match status" value="2"/>
</dbReference>
<evidence type="ECO:0008006" key="9">
    <source>
        <dbReference type="Google" id="ProtNLM"/>
    </source>
</evidence>
<dbReference type="SUPFAM" id="SSF53067">
    <property type="entry name" value="Actin-like ATPase domain"/>
    <property type="match status" value="2"/>
</dbReference>
<dbReference type="FunFam" id="3.30.420.40:FF:000148">
    <property type="entry name" value="Actin, alpha skeletal muscle"/>
    <property type="match status" value="1"/>
</dbReference>